<dbReference type="AlphaFoldDB" id="A0A3P6DZT1"/>
<gene>
    <name evidence="2" type="ORF">BRASC59T46510Z</name>
</gene>
<name>A0A3P6DZT1_BRACM</name>
<reference evidence="2" key="1">
    <citation type="submission" date="2018-11" db="EMBL/GenBank/DDBJ databases">
        <authorList>
            <consortium name="Genoscope - CEA"/>
            <person name="William W."/>
        </authorList>
    </citation>
    <scope>NUCLEOTIDE SEQUENCE</scope>
</reference>
<evidence type="ECO:0000313" key="2">
    <source>
        <dbReference type="EMBL" id="VDD24669.1"/>
    </source>
</evidence>
<organism evidence="2">
    <name type="scientific">Brassica campestris</name>
    <name type="common">Field mustard</name>
    <dbReference type="NCBI Taxonomy" id="3711"/>
    <lineage>
        <taxon>Eukaryota</taxon>
        <taxon>Viridiplantae</taxon>
        <taxon>Streptophyta</taxon>
        <taxon>Embryophyta</taxon>
        <taxon>Tracheophyta</taxon>
        <taxon>Spermatophyta</taxon>
        <taxon>Magnoliopsida</taxon>
        <taxon>eudicotyledons</taxon>
        <taxon>Gunneridae</taxon>
        <taxon>Pentapetalae</taxon>
        <taxon>rosids</taxon>
        <taxon>malvids</taxon>
        <taxon>Brassicales</taxon>
        <taxon>Brassicaceae</taxon>
        <taxon>Brassiceae</taxon>
        <taxon>Brassica</taxon>
    </lineage>
</organism>
<dbReference type="EMBL" id="LR031602">
    <property type="protein sequence ID" value="VDD24669.1"/>
    <property type="molecule type" value="Genomic_DNA"/>
</dbReference>
<protein>
    <submittedName>
        <fullName evidence="2">Uncharacterized protein</fullName>
    </submittedName>
</protein>
<feature type="region of interest" description="Disordered" evidence="1">
    <location>
        <begin position="22"/>
        <end position="43"/>
    </location>
</feature>
<proteinExistence type="predicted"/>
<evidence type="ECO:0000256" key="1">
    <source>
        <dbReference type="SAM" id="MobiDB-lite"/>
    </source>
</evidence>
<sequence>MGFGFEAVSNLNTQEALALLKKKGGDPAAPSSTATLLRLHSSH</sequence>
<accession>A0A3P6DZT1</accession>